<organism evidence="3 4">
    <name type="scientific">Monilinia vaccinii-corymbosi</name>
    <dbReference type="NCBI Taxonomy" id="61207"/>
    <lineage>
        <taxon>Eukaryota</taxon>
        <taxon>Fungi</taxon>
        <taxon>Dikarya</taxon>
        <taxon>Ascomycota</taxon>
        <taxon>Pezizomycotina</taxon>
        <taxon>Leotiomycetes</taxon>
        <taxon>Helotiales</taxon>
        <taxon>Sclerotiniaceae</taxon>
        <taxon>Monilinia</taxon>
    </lineage>
</organism>
<keyword evidence="2" id="KW-0812">Transmembrane</keyword>
<feature type="compositionally biased region" description="Gly residues" evidence="1">
    <location>
        <begin position="437"/>
        <end position="448"/>
    </location>
</feature>
<dbReference type="Proteomes" id="UP000672032">
    <property type="component" value="Chromosome 2"/>
</dbReference>
<sequence length="479" mass="52015">MLEYFTYKKVKKHQVEKKARASSSNTPLASPNPDSATASSRLHPLNLVETPSAEFRGGAGPILNEEDECFLHRFISAEGTPPPLPLRPSERGLAGMGAMGGEAGEWRDNELPMILREDGDGDAVPKEREGRKQGKGKGKMEEGERMDENSEKVAKKWKRLSFLHKGKKVCLHLKIPAIKQQLTSSLQGKDSNTPSTSPSTGLQPDPNVSESEAQREQDDLTRVLDDLSLTASNNRAFSLSPDSTVLVQKFTLILKDLINGVPTAYDDLVHLLEDSQGTLSKSYDSLPSFLQKLITQLPSKITTTLAPELLAVATEAQAHSVAHAASAAQAGGMGAAAKAFLTPASLKDLVTKPGAVVGMLKAIVNALKLRWPAFMGTNVLLSLALFVLLFVFWYCHKRGKEVRLARDGRLVVEGGGLTPGEGGSGELQRESSRREGGGSGSGNGGGDGYKARRDARQREKEERKEDERSRSRRSEQERR</sequence>
<feature type="region of interest" description="Disordered" evidence="1">
    <location>
        <begin position="413"/>
        <end position="479"/>
    </location>
</feature>
<feature type="compositionally biased region" description="Basic and acidic residues" evidence="1">
    <location>
        <begin position="427"/>
        <end position="436"/>
    </location>
</feature>
<evidence type="ECO:0000256" key="2">
    <source>
        <dbReference type="SAM" id="Phobius"/>
    </source>
</evidence>
<feature type="compositionally biased region" description="Basic and acidic residues" evidence="1">
    <location>
        <begin position="449"/>
        <end position="479"/>
    </location>
</feature>
<accession>A0A8A3PAD5</accession>
<dbReference type="EMBL" id="CP063406">
    <property type="protein sequence ID" value="QSZ31067.1"/>
    <property type="molecule type" value="Genomic_DNA"/>
</dbReference>
<feature type="compositionally biased region" description="Gly residues" evidence="1">
    <location>
        <begin position="413"/>
        <end position="425"/>
    </location>
</feature>
<proteinExistence type="predicted"/>
<protein>
    <recommendedName>
        <fullName evidence="5">Ring-like domain-containing protein</fullName>
    </recommendedName>
</protein>
<name>A0A8A3PAD5_9HELO</name>
<evidence type="ECO:0000256" key="1">
    <source>
        <dbReference type="SAM" id="MobiDB-lite"/>
    </source>
</evidence>
<keyword evidence="4" id="KW-1185">Reference proteome</keyword>
<dbReference type="AlphaFoldDB" id="A0A8A3PAD5"/>
<reference evidence="3" key="1">
    <citation type="submission" date="2020-10" db="EMBL/GenBank/DDBJ databases">
        <title>Genome Sequence of Monilinia vaccinii-corymbosi Sheds Light on Mummy Berry Disease Infection of Blueberry and Mating Type.</title>
        <authorList>
            <person name="Yow A.G."/>
            <person name="Zhang Y."/>
            <person name="Bansal K."/>
            <person name="Eacker S.M."/>
            <person name="Sullivan S."/>
            <person name="Liachko I."/>
            <person name="Cubeta M.A."/>
            <person name="Rollins J.A."/>
            <person name="Ashrafi H."/>
        </authorList>
    </citation>
    <scope>NUCLEOTIDE SEQUENCE</scope>
    <source>
        <strain evidence="3">RL-1</strain>
    </source>
</reference>
<gene>
    <name evidence="3" type="ORF">DSL72_000628</name>
</gene>
<feature type="region of interest" description="Disordered" evidence="1">
    <location>
        <begin position="116"/>
        <end position="150"/>
    </location>
</feature>
<feature type="region of interest" description="Disordered" evidence="1">
    <location>
        <begin position="15"/>
        <end position="60"/>
    </location>
</feature>
<feature type="compositionally biased region" description="Polar residues" evidence="1">
    <location>
        <begin position="21"/>
        <end position="40"/>
    </location>
</feature>
<keyword evidence="2" id="KW-0472">Membrane</keyword>
<dbReference type="OrthoDB" id="5398191at2759"/>
<evidence type="ECO:0000313" key="4">
    <source>
        <dbReference type="Proteomes" id="UP000672032"/>
    </source>
</evidence>
<feature type="transmembrane region" description="Helical" evidence="2">
    <location>
        <begin position="371"/>
        <end position="395"/>
    </location>
</feature>
<evidence type="ECO:0000313" key="3">
    <source>
        <dbReference type="EMBL" id="QSZ31067.1"/>
    </source>
</evidence>
<feature type="compositionally biased region" description="Polar residues" evidence="1">
    <location>
        <begin position="182"/>
        <end position="211"/>
    </location>
</feature>
<feature type="region of interest" description="Disordered" evidence="1">
    <location>
        <begin position="182"/>
        <end position="218"/>
    </location>
</feature>
<evidence type="ECO:0008006" key="5">
    <source>
        <dbReference type="Google" id="ProtNLM"/>
    </source>
</evidence>
<keyword evidence="2" id="KW-1133">Transmembrane helix</keyword>